<dbReference type="Proteomes" id="UP000228689">
    <property type="component" value="Unassembled WGS sequence"/>
</dbReference>
<gene>
    <name evidence="3" type="ORF">COY67_02970</name>
</gene>
<organism evidence="3 4">
    <name type="scientific">Candidatus Komeilibacteria bacterium CG_4_10_14_0_8_um_filter_37_78</name>
    <dbReference type="NCBI Taxonomy" id="1974471"/>
    <lineage>
        <taxon>Bacteria</taxon>
        <taxon>Candidatus Komeiliibacteriota</taxon>
    </lineage>
</organism>
<comment type="caution">
    <text evidence="3">The sequence shown here is derived from an EMBL/GenBank/DDBJ whole genome shotgun (WGS) entry which is preliminary data.</text>
</comment>
<proteinExistence type="predicted"/>
<sequence>MTKLFNLKNLLPFILLLCIAMPVFAAVSGVPGIDELSKIEDKTGLLNHDDPLLLTAKIIRTVLSFIGLVFIVLIIWSGIEWLTSNGSPDKITKAKNRIIHSVIGLIILIAAFGISEFVLSAIIDAAT</sequence>
<evidence type="ECO:0000313" key="3">
    <source>
        <dbReference type="EMBL" id="PIY94199.1"/>
    </source>
</evidence>
<evidence type="ECO:0000256" key="1">
    <source>
        <dbReference type="SAM" id="Phobius"/>
    </source>
</evidence>
<feature type="transmembrane region" description="Helical" evidence="1">
    <location>
        <begin position="98"/>
        <end position="123"/>
    </location>
</feature>
<dbReference type="Pfam" id="PF18895">
    <property type="entry name" value="T4SS_pilin"/>
    <property type="match status" value="1"/>
</dbReference>
<keyword evidence="2" id="KW-0732">Signal</keyword>
<protein>
    <submittedName>
        <fullName evidence="3">Uncharacterized protein</fullName>
    </submittedName>
</protein>
<dbReference type="InterPro" id="IPR043993">
    <property type="entry name" value="T4SS_pilin"/>
</dbReference>
<dbReference type="EMBL" id="PFMC01000071">
    <property type="protein sequence ID" value="PIY94199.1"/>
    <property type="molecule type" value="Genomic_DNA"/>
</dbReference>
<dbReference type="AlphaFoldDB" id="A0A2M7RBQ6"/>
<evidence type="ECO:0000256" key="2">
    <source>
        <dbReference type="SAM" id="SignalP"/>
    </source>
</evidence>
<feature type="transmembrane region" description="Helical" evidence="1">
    <location>
        <begin position="58"/>
        <end position="77"/>
    </location>
</feature>
<evidence type="ECO:0000313" key="4">
    <source>
        <dbReference type="Proteomes" id="UP000228689"/>
    </source>
</evidence>
<feature type="chain" id="PRO_5014604680" evidence="2">
    <location>
        <begin position="26"/>
        <end position="127"/>
    </location>
</feature>
<keyword evidence="1" id="KW-1133">Transmembrane helix</keyword>
<keyword evidence="1" id="KW-0812">Transmembrane</keyword>
<keyword evidence="1" id="KW-0472">Membrane</keyword>
<feature type="signal peptide" evidence="2">
    <location>
        <begin position="1"/>
        <end position="25"/>
    </location>
</feature>
<reference evidence="4" key="1">
    <citation type="submission" date="2017-09" db="EMBL/GenBank/DDBJ databases">
        <title>Depth-based differentiation of microbial function through sediment-hosted aquifers and enrichment of novel symbionts in the deep terrestrial subsurface.</title>
        <authorList>
            <person name="Probst A.J."/>
            <person name="Ladd B."/>
            <person name="Jarett J.K."/>
            <person name="Geller-Mcgrath D.E."/>
            <person name="Sieber C.M.K."/>
            <person name="Emerson J.B."/>
            <person name="Anantharaman K."/>
            <person name="Thomas B.C."/>
            <person name="Malmstrom R."/>
            <person name="Stieglmeier M."/>
            <person name="Klingl A."/>
            <person name="Woyke T."/>
            <person name="Ryan C.M."/>
            <person name="Banfield J.F."/>
        </authorList>
    </citation>
    <scope>NUCLEOTIDE SEQUENCE [LARGE SCALE GENOMIC DNA]</scope>
</reference>
<accession>A0A2M7RBQ6</accession>
<name>A0A2M7RBQ6_9BACT</name>